<evidence type="ECO:0000256" key="1">
    <source>
        <dbReference type="ARBA" id="ARBA00004141"/>
    </source>
</evidence>
<accession>A0A8S4N6H4</accession>
<dbReference type="PANTHER" id="PTHR24243:SF230">
    <property type="entry name" value="G-PROTEIN COUPLED RECEPTORS FAMILY 1 PROFILE DOMAIN-CONTAINING PROTEIN"/>
    <property type="match status" value="1"/>
</dbReference>
<evidence type="ECO:0000313" key="10">
    <source>
        <dbReference type="EMBL" id="CAH1776285.1"/>
    </source>
</evidence>
<dbReference type="PRINTS" id="PR00237">
    <property type="entry name" value="GPCRRHODOPSN"/>
</dbReference>
<evidence type="ECO:0000256" key="6">
    <source>
        <dbReference type="ARBA" id="ARBA00023170"/>
    </source>
</evidence>
<dbReference type="OrthoDB" id="9990906at2759"/>
<gene>
    <name evidence="10" type="ORF">OFUS_LOCUS3474</name>
</gene>
<evidence type="ECO:0000256" key="4">
    <source>
        <dbReference type="ARBA" id="ARBA00023040"/>
    </source>
</evidence>
<feature type="domain" description="G-protein coupled receptors family 1 profile" evidence="9">
    <location>
        <begin position="81"/>
        <end position="359"/>
    </location>
</feature>
<proteinExistence type="predicted"/>
<comment type="subcellular location">
    <subcellularLocation>
        <location evidence="1">Membrane</location>
        <topology evidence="1">Multi-pass membrane protein</topology>
    </subcellularLocation>
</comment>
<dbReference type="CDD" id="cd14978">
    <property type="entry name" value="7tmA_FMRFamide_R-like"/>
    <property type="match status" value="1"/>
</dbReference>
<keyword evidence="6" id="KW-0675">Receptor</keyword>
<name>A0A8S4N6H4_OWEFU</name>
<evidence type="ECO:0000256" key="7">
    <source>
        <dbReference type="ARBA" id="ARBA00023224"/>
    </source>
</evidence>
<organism evidence="10 11">
    <name type="scientific">Owenia fusiformis</name>
    <name type="common">Polychaete worm</name>
    <dbReference type="NCBI Taxonomy" id="6347"/>
    <lineage>
        <taxon>Eukaryota</taxon>
        <taxon>Metazoa</taxon>
        <taxon>Spiralia</taxon>
        <taxon>Lophotrochozoa</taxon>
        <taxon>Annelida</taxon>
        <taxon>Polychaeta</taxon>
        <taxon>Sedentaria</taxon>
        <taxon>Canalipalpata</taxon>
        <taxon>Sabellida</taxon>
        <taxon>Oweniida</taxon>
        <taxon>Oweniidae</taxon>
        <taxon>Owenia</taxon>
    </lineage>
</organism>
<feature type="transmembrane region" description="Helical" evidence="8">
    <location>
        <begin position="238"/>
        <end position="261"/>
    </location>
</feature>
<keyword evidence="11" id="KW-1185">Reference proteome</keyword>
<evidence type="ECO:0000256" key="5">
    <source>
        <dbReference type="ARBA" id="ARBA00023136"/>
    </source>
</evidence>
<dbReference type="PROSITE" id="PS50262">
    <property type="entry name" value="G_PROTEIN_RECEP_F1_2"/>
    <property type="match status" value="1"/>
</dbReference>
<feature type="transmembrane region" description="Helical" evidence="8">
    <location>
        <begin position="191"/>
        <end position="211"/>
    </location>
</feature>
<evidence type="ECO:0000256" key="3">
    <source>
        <dbReference type="ARBA" id="ARBA00022989"/>
    </source>
</evidence>
<feature type="transmembrane region" description="Helical" evidence="8">
    <location>
        <begin position="66"/>
        <end position="90"/>
    </location>
</feature>
<dbReference type="SUPFAM" id="SSF81321">
    <property type="entry name" value="Family A G protein-coupled receptor-like"/>
    <property type="match status" value="1"/>
</dbReference>
<feature type="transmembrane region" description="Helical" evidence="8">
    <location>
        <begin position="99"/>
        <end position="119"/>
    </location>
</feature>
<evidence type="ECO:0000313" key="11">
    <source>
        <dbReference type="Proteomes" id="UP000749559"/>
    </source>
</evidence>
<dbReference type="Proteomes" id="UP000749559">
    <property type="component" value="Unassembled WGS sequence"/>
</dbReference>
<keyword evidence="4" id="KW-0297">G-protein coupled receptor</keyword>
<dbReference type="Pfam" id="PF00001">
    <property type="entry name" value="7tm_1"/>
    <property type="match status" value="1"/>
</dbReference>
<keyword evidence="3 8" id="KW-1133">Transmembrane helix</keyword>
<comment type="caution">
    <text evidence="10">The sequence shown here is derived from an EMBL/GenBank/DDBJ whole genome shotgun (WGS) entry which is preliminary data.</text>
</comment>
<dbReference type="GO" id="GO:0005886">
    <property type="term" value="C:plasma membrane"/>
    <property type="evidence" value="ECO:0007669"/>
    <property type="project" value="TreeGrafter"/>
</dbReference>
<dbReference type="InterPro" id="IPR000276">
    <property type="entry name" value="GPCR_Rhodpsn"/>
</dbReference>
<dbReference type="PANTHER" id="PTHR24243">
    <property type="entry name" value="G-PROTEIN COUPLED RECEPTOR"/>
    <property type="match status" value="1"/>
</dbReference>
<keyword evidence="2 8" id="KW-0812">Transmembrane</keyword>
<dbReference type="AlphaFoldDB" id="A0A8S4N6H4"/>
<dbReference type="EMBL" id="CAIIXF020000001">
    <property type="protein sequence ID" value="CAH1776285.1"/>
    <property type="molecule type" value="Genomic_DNA"/>
</dbReference>
<dbReference type="InterPro" id="IPR017452">
    <property type="entry name" value="GPCR_Rhodpsn_7TM"/>
</dbReference>
<dbReference type="Gene3D" id="1.20.1070.10">
    <property type="entry name" value="Rhodopsin 7-helix transmembrane proteins"/>
    <property type="match status" value="1"/>
</dbReference>
<evidence type="ECO:0000256" key="8">
    <source>
        <dbReference type="SAM" id="Phobius"/>
    </source>
</evidence>
<keyword evidence="5 8" id="KW-0472">Membrane</keyword>
<keyword evidence="7" id="KW-0807">Transducer</keyword>
<evidence type="ECO:0000256" key="2">
    <source>
        <dbReference type="ARBA" id="ARBA00022692"/>
    </source>
</evidence>
<sequence length="429" mass="47698">MDYSTNGLQFGSRIAQLNVTIDNGSMRNVPTSANAMEIFTANESGLYGTKESPCEAPSIVEISKYVYIYVIPVITIMALICNMLSFIIFVSKSFRCHSFALYLACLAITDTLSIVSNFLREWLGKLSDMIHQDQTFDVYNQSDAACKIINFVSYSSRMISSWMLVAMTTERALVVMFPLKRILICTVSMATKIVIGVIVGGLAVGVYPLVIGKMKESNGELFCSHIEGYEETTFYFSIGYMVVIIIIPFVAISALNTVIICRTFGRTKSLGRLTSNVSRASNASKRGDVKLTIMLITVSTSFAILAVPYTIAWAIYFNDFLNAKAMNLKCNVVVLHSNAIKGITDIIFNLNYCINFWLYAISGTSFRRQLRLLCQCGRSWSFKKLRASRSQNNNCNRDSGDPYGTEVTSTLTRVSRSECDLATHTTSCL</sequence>
<evidence type="ECO:0000259" key="9">
    <source>
        <dbReference type="PROSITE" id="PS50262"/>
    </source>
</evidence>
<reference evidence="10" key="1">
    <citation type="submission" date="2022-03" db="EMBL/GenBank/DDBJ databases">
        <authorList>
            <person name="Martin C."/>
        </authorList>
    </citation>
    <scope>NUCLEOTIDE SEQUENCE</scope>
</reference>
<dbReference type="GO" id="GO:0004930">
    <property type="term" value="F:G protein-coupled receptor activity"/>
    <property type="evidence" value="ECO:0007669"/>
    <property type="project" value="UniProtKB-KW"/>
</dbReference>
<feature type="transmembrane region" description="Helical" evidence="8">
    <location>
        <begin position="291"/>
        <end position="316"/>
    </location>
</feature>
<protein>
    <recommendedName>
        <fullName evidence="9">G-protein coupled receptors family 1 profile domain-containing protein</fullName>
    </recommendedName>
</protein>